<gene>
    <name evidence="2" type="ORF">GJ688_10340</name>
</gene>
<keyword evidence="3" id="KW-1185">Reference proteome</keyword>
<dbReference type="EMBL" id="WNKU01000010">
    <property type="protein sequence ID" value="MTV49376.1"/>
    <property type="molecule type" value="Genomic_DNA"/>
</dbReference>
<feature type="domain" description="Copper amine oxidase-like N-terminal" evidence="1">
    <location>
        <begin position="184"/>
        <end position="294"/>
    </location>
</feature>
<sequence length="299" mass="33462">MYKGLWRKGFKKMNKTKLVLTVSVFIMIVTLVNIPPALALSTSETTILKIGVDNQPVQDVVFFEGTPAAFREGQELRIYLTPGVEYSCTPSVTVTEGDLDIEKGSVSDHGSYISIIVKSESTEPSALRISNLRLKVNRAVPDGNVVMSFNNSRNLSEVVGKVDLYSMLNRNVSKFQVGKYYYSLNSNDRTMDVAPYVKNGRVFLPLVYICEAIGLDKSDIHWNSIEQRLTLYKGNKSIELKVGEPILLVNGSEVFMDTSPEIVEPGRVMLPARWVVEKFGGTVEWMQSTQTVNIYMEPN</sequence>
<protein>
    <recommendedName>
        <fullName evidence="1">Copper amine oxidase-like N-terminal domain-containing protein</fullName>
    </recommendedName>
</protein>
<evidence type="ECO:0000259" key="1">
    <source>
        <dbReference type="Pfam" id="PF07833"/>
    </source>
</evidence>
<organism evidence="2 3">
    <name type="scientific">Heliobacterium mobile</name>
    <name type="common">Heliobacillus mobilis</name>
    <dbReference type="NCBI Taxonomy" id="28064"/>
    <lineage>
        <taxon>Bacteria</taxon>
        <taxon>Bacillati</taxon>
        <taxon>Bacillota</taxon>
        <taxon>Clostridia</taxon>
        <taxon>Eubacteriales</taxon>
        <taxon>Heliobacteriaceae</taxon>
        <taxon>Heliobacterium</taxon>
    </lineage>
</organism>
<proteinExistence type="predicted"/>
<reference evidence="2 3" key="1">
    <citation type="submission" date="2019-11" db="EMBL/GenBank/DDBJ databases">
        <title>Whole-genome sequence of a the green, strictly anaerobic photosynthetic bacterium Heliobacillus mobilis DSM 6151.</title>
        <authorList>
            <person name="Kyndt J.A."/>
            <person name="Meyer T.E."/>
        </authorList>
    </citation>
    <scope>NUCLEOTIDE SEQUENCE [LARGE SCALE GENOMIC DNA]</scope>
    <source>
        <strain evidence="2 3">DSM 6151</strain>
    </source>
</reference>
<dbReference type="Pfam" id="PF07833">
    <property type="entry name" value="Cu_amine_oxidN1"/>
    <property type="match status" value="1"/>
</dbReference>
<evidence type="ECO:0000313" key="3">
    <source>
        <dbReference type="Proteomes" id="UP000430670"/>
    </source>
</evidence>
<dbReference type="SUPFAM" id="SSF55383">
    <property type="entry name" value="Copper amine oxidase, domain N"/>
    <property type="match status" value="2"/>
</dbReference>
<comment type="caution">
    <text evidence="2">The sequence shown here is derived from an EMBL/GenBank/DDBJ whole genome shotgun (WGS) entry which is preliminary data.</text>
</comment>
<evidence type="ECO:0000313" key="2">
    <source>
        <dbReference type="EMBL" id="MTV49376.1"/>
    </source>
</evidence>
<dbReference type="InterPro" id="IPR036582">
    <property type="entry name" value="Mao_N_sf"/>
</dbReference>
<dbReference type="InterPro" id="IPR012854">
    <property type="entry name" value="Cu_amine_oxidase-like_N"/>
</dbReference>
<dbReference type="Gene3D" id="3.30.457.10">
    <property type="entry name" value="Copper amine oxidase-like, N-terminal domain"/>
    <property type="match status" value="2"/>
</dbReference>
<name>A0A6I3SKR8_HELMO</name>
<accession>A0A6I3SKR8</accession>
<dbReference type="Proteomes" id="UP000430670">
    <property type="component" value="Unassembled WGS sequence"/>
</dbReference>
<dbReference type="AlphaFoldDB" id="A0A6I3SKR8"/>